<dbReference type="Proteomes" id="UP000800096">
    <property type="component" value="Unassembled WGS sequence"/>
</dbReference>
<keyword evidence="2" id="KW-1185">Reference proteome</keyword>
<organism evidence="1 2">
    <name type="scientific">Ampelomyces quisqualis</name>
    <name type="common">Powdery mildew agent</name>
    <dbReference type="NCBI Taxonomy" id="50730"/>
    <lineage>
        <taxon>Eukaryota</taxon>
        <taxon>Fungi</taxon>
        <taxon>Dikarya</taxon>
        <taxon>Ascomycota</taxon>
        <taxon>Pezizomycotina</taxon>
        <taxon>Dothideomycetes</taxon>
        <taxon>Pleosporomycetidae</taxon>
        <taxon>Pleosporales</taxon>
        <taxon>Pleosporineae</taxon>
        <taxon>Phaeosphaeriaceae</taxon>
        <taxon>Ampelomyces</taxon>
    </lineage>
</organism>
<gene>
    <name evidence="1" type="ORF">BDU57DRAFT_523865</name>
</gene>
<protein>
    <submittedName>
        <fullName evidence="1">Uncharacterized protein</fullName>
    </submittedName>
</protein>
<dbReference type="EMBL" id="ML979142">
    <property type="protein sequence ID" value="KAF1911837.1"/>
    <property type="molecule type" value="Genomic_DNA"/>
</dbReference>
<name>A0A6A5QC22_AMPQU</name>
<accession>A0A6A5QC22</accession>
<sequence length="110" mass="12514">MLDSTPRCSQAIYFSRLHSHILTQLPAAYARHASSHTLKSFSIRMTVHRCTYAATAVAELGLPISLADEYGVVLQDEFIEVHSECNALDALERLMDEVERRIEEGMEWYV</sequence>
<reference evidence="1" key="1">
    <citation type="journal article" date="2020" name="Stud. Mycol.">
        <title>101 Dothideomycetes genomes: a test case for predicting lifestyles and emergence of pathogens.</title>
        <authorList>
            <person name="Haridas S."/>
            <person name="Albert R."/>
            <person name="Binder M."/>
            <person name="Bloem J."/>
            <person name="Labutti K."/>
            <person name="Salamov A."/>
            <person name="Andreopoulos B."/>
            <person name="Baker S."/>
            <person name="Barry K."/>
            <person name="Bills G."/>
            <person name="Bluhm B."/>
            <person name="Cannon C."/>
            <person name="Castanera R."/>
            <person name="Culley D."/>
            <person name="Daum C."/>
            <person name="Ezra D."/>
            <person name="Gonzalez J."/>
            <person name="Henrissat B."/>
            <person name="Kuo A."/>
            <person name="Liang C."/>
            <person name="Lipzen A."/>
            <person name="Lutzoni F."/>
            <person name="Magnuson J."/>
            <person name="Mondo S."/>
            <person name="Nolan M."/>
            <person name="Ohm R."/>
            <person name="Pangilinan J."/>
            <person name="Park H.-J."/>
            <person name="Ramirez L."/>
            <person name="Alfaro M."/>
            <person name="Sun H."/>
            <person name="Tritt A."/>
            <person name="Yoshinaga Y."/>
            <person name="Zwiers L.-H."/>
            <person name="Turgeon B."/>
            <person name="Goodwin S."/>
            <person name="Spatafora J."/>
            <person name="Crous P."/>
            <person name="Grigoriev I."/>
        </authorList>
    </citation>
    <scope>NUCLEOTIDE SEQUENCE</scope>
    <source>
        <strain evidence="1">HMLAC05119</strain>
    </source>
</reference>
<evidence type="ECO:0000313" key="2">
    <source>
        <dbReference type="Proteomes" id="UP000800096"/>
    </source>
</evidence>
<dbReference type="AlphaFoldDB" id="A0A6A5QC22"/>
<evidence type="ECO:0000313" key="1">
    <source>
        <dbReference type="EMBL" id="KAF1911837.1"/>
    </source>
</evidence>
<proteinExistence type="predicted"/>